<organism evidence="4 5">
    <name type="scientific">Clostridium senegalense</name>
    <dbReference type="NCBI Taxonomy" id="1465809"/>
    <lineage>
        <taxon>Bacteria</taxon>
        <taxon>Bacillati</taxon>
        <taxon>Bacillota</taxon>
        <taxon>Clostridia</taxon>
        <taxon>Eubacteriales</taxon>
        <taxon>Clostridiaceae</taxon>
        <taxon>Clostridium</taxon>
    </lineage>
</organism>
<dbReference type="GO" id="GO:0005829">
    <property type="term" value="C:cytosol"/>
    <property type="evidence" value="ECO:0007669"/>
    <property type="project" value="TreeGrafter"/>
</dbReference>
<dbReference type="InterPro" id="IPR036452">
    <property type="entry name" value="Ribo_hydro-like"/>
</dbReference>
<dbReference type="PANTHER" id="PTHR12304:SF4">
    <property type="entry name" value="URIDINE NUCLEOSIDASE"/>
    <property type="match status" value="1"/>
</dbReference>
<evidence type="ECO:0000259" key="3">
    <source>
        <dbReference type="Pfam" id="PF01156"/>
    </source>
</evidence>
<dbReference type="AlphaFoldDB" id="A0A6M0H5J9"/>
<keyword evidence="2" id="KW-0326">Glycosidase</keyword>
<dbReference type="Gene3D" id="3.90.245.10">
    <property type="entry name" value="Ribonucleoside hydrolase-like"/>
    <property type="match status" value="1"/>
</dbReference>
<evidence type="ECO:0000256" key="2">
    <source>
        <dbReference type="ARBA" id="ARBA00023295"/>
    </source>
</evidence>
<dbReference type="InterPro" id="IPR001910">
    <property type="entry name" value="Inosine/uridine_hydrolase_dom"/>
</dbReference>
<name>A0A6M0H5J9_9CLOT</name>
<protein>
    <submittedName>
        <fullName evidence="4">Nucleoside hydrolase</fullName>
    </submittedName>
</protein>
<dbReference type="RefSeq" id="WP_061995958.1">
    <property type="nucleotide sequence ID" value="NZ_JAAGPU010000030.1"/>
</dbReference>
<dbReference type="Pfam" id="PF01156">
    <property type="entry name" value="IU_nuc_hydro"/>
    <property type="match status" value="1"/>
</dbReference>
<dbReference type="SUPFAM" id="SSF53590">
    <property type="entry name" value="Nucleoside hydrolase"/>
    <property type="match status" value="1"/>
</dbReference>
<accession>A0A6M0H5J9</accession>
<dbReference type="PANTHER" id="PTHR12304">
    <property type="entry name" value="INOSINE-URIDINE PREFERRING NUCLEOSIDE HYDROLASE"/>
    <property type="match status" value="1"/>
</dbReference>
<comment type="caution">
    <text evidence="4">The sequence shown here is derived from an EMBL/GenBank/DDBJ whole genome shotgun (WGS) entry which is preliminary data.</text>
</comment>
<evidence type="ECO:0000256" key="1">
    <source>
        <dbReference type="ARBA" id="ARBA00022801"/>
    </source>
</evidence>
<keyword evidence="5" id="KW-1185">Reference proteome</keyword>
<sequence length="322" mass="35925">MKKKVIIDCDPGIDDFLALLLALNSEELEVLGITIVGGNVDLNTCGENALKALELTNSLHIPIYLGNDKPLYKKLEKAENVHGADGLGNTNLPKVKNGVLNYGAEDFIIETLHNNEKVSIIALAPLTNIAKAIMKDKSAFENLNEFVSMGGTFKECGNCTPVSEFNYYVDPHAADYVLKNLGKKVHIIGLDVTNKTVLTPNMVEFIRMIDGKLSKVVSEITKFYGEFYWRFDKIIGSVINDPLAVGYFIDKSICKGFSTYTEICKEGIAEGMCIVDKNNLWQKEHNSIILTEVDAEKFLKKFINLLLKDKEEEVEKYIGLLF</sequence>
<proteinExistence type="predicted"/>
<dbReference type="EMBL" id="JAAGPU010000030">
    <property type="protein sequence ID" value="NEU05995.1"/>
    <property type="molecule type" value="Genomic_DNA"/>
</dbReference>
<evidence type="ECO:0000313" key="5">
    <source>
        <dbReference type="Proteomes" id="UP000481872"/>
    </source>
</evidence>
<keyword evidence="1 4" id="KW-0378">Hydrolase</keyword>
<gene>
    <name evidence="4" type="ORF">G3M99_14255</name>
</gene>
<dbReference type="GO" id="GO:0006152">
    <property type="term" value="P:purine nucleoside catabolic process"/>
    <property type="evidence" value="ECO:0007669"/>
    <property type="project" value="TreeGrafter"/>
</dbReference>
<evidence type="ECO:0000313" key="4">
    <source>
        <dbReference type="EMBL" id="NEU05995.1"/>
    </source>
</evidence>
<reference evidence="4 5" key="1">
    <citation type="submission" date="2020-02" db="EMBL/GenBank/DDBJ databases">
        <title>Genome assembly of a novel Clostridium senegalense strain.</title>
        <authorList>
            <person name="Gupta T.B."/>
            <person name="Jauregui R."/>
            <person name="Maclean P."/>
            <person name="Nawarathana A."/>
            <person name="Brightwell G."/>
        </authorList>
    </citation>
    <scope>NUCLEOTIDE SEQUENCE [LARGE SCALE GENOMIC DNA]</scope>
    <source>
        <strain evidence="4 5">AGRFS4</strain>
    </source>
</reference>
<feature type="domain" description="Inosine/uridine-preferring nucleoside hydrolase" evidence="3">
    <location>
        <begin position="5"/>
        <end position="299"/>
    </location>
</feature>
<dbReference type="GO" id="GO:0008477">
    <property type="term" value="F:purine nucleosidase activity"/>
    <property type="evidence" value="ECO:0007669"/>
    <property type="project" value="TreeGrafter"/>
</dbReference>
<dbReference type="InterPro" id="IPR023186">
    <property type="entry name" value="IUNH"/>
</dbReference>
<dbReference type="Proteomes" id="UP000481872">
    <property type="component" value="Unassembled WGS sequence"/>
</dbReference>